<feature type="compositionally biased region" description="Low complexity" evidence="1">
    <location>
        <begin position="127"/>
        <end position="148"/>
    </location>
</feature>
<dbReference type="EMBL" id="JBHFEH010000033">
    <property type="protein sequence ID" value="KAL2051618.1"/>
    <property type="molecule type" value="Genomic_DNA"/>
</dbReference>
<proteinExistence type="predicted"/>
<gene>
    <name evidence="2" type="ORF">ABVK25_008032</name>
</gene>
<dbReference type="Proteomes" id="UP001590951">
    <property type="component" value="Unassembled WGS sequence"/>
</dbReference>
<evidence type="ECO:0000256" key="1">
    <source>
        <dbReference type="SAM" id="MobiDB-lite"/>
    </source>
</evidence>
<comment type="caution">
    <text evidence="2">The sequence shown here is derived from an EMBL/GenBank/DDBJ whole genome shotgun (WGS) entry which is preliminary data.</text>
</comment>
<accession>A0ABR4B2I5</accession>
<organism evidence="2 3">
    <name type="scientific">Lepraria finkii</name>
    <dbReference type="NCBI Taxonomy" id="1340010"/>
    <lineage>
        <taxon>Eukaryota</taxon>
        <taxon>Fungi</taxon>
        <taxon>Dikarya</taxon>
        <taxon>Ascomycota</taxon>
        <taxon>Pezizomycotina</taxon>
        <taxon>Lecanoromycetes</taxon>
        <taxon>OSLEUM clade</taxon>
        <taxon>Lecanoromycetidae</taxon>
        <taxon>Lecanorales</taxon>
        <taxon>Lecanorineae</taxon>
        <taxon>Stereocaulaceae</taxon>
        <taxon>Lepraria</taxon>
    </lineage>
</organism>
<feature type="region of interest" description="Disordered" evidence="1">
    <location>
        <begin position="127"/>
        <end position="157"/>
    </location>
</feature>
<keyword evidence="3" id="KW-1185">Reference proteome</keyword>
<feature type="region of interest" description="Disordered" evidence="1">
    <location>
        <begin position="1"/>
        <end position="25"/>
    </location>
</feature>
<feature type="compositionally biased region" description="Polar residues" evidence="1">
    <location>
        <begin position="15"/>
        <end position="25"/>
    </location>
</feature>
<reference evidence="2 3" key="1">
    <citation type="submission" date="2024-09" db="EMBL/GenBank/DDBJ databases">
        <title>Rethinking Asexuality: The Enigmatic Case of Functional Sexual Genes in Lepraria (Stereocaulaceae).</title>
        <authorList>
            <person name="Doellman M."/>
            <person name="Sun Y."/>
            <person name="Barcenas-Pena A."/>
            <person name="Lumbsch H.T."/>
            <person name="Grewe F."/>
        </authorList>
    </citation>
    <scope>NUCLEOTIDE SEQUENCE [LARGE SCALE GENOMIC DNA]</scope>
    <source>
        <strain evidence="2 3">Grewe 0041</strain>
    </source>
</reference>
<evidence type="ECO:0000313" key="3">
    <source>
        <dbReference type="Proteomes" id="UP001590951"/>
    </source>
</evidence>
<dbReference type="Pfam" id="PF12855">
    <property type="entry name" value="Ecl1"/>
    <property type="match status" value="1"/>
</dbReference>
<evidence type="ECO:0000313" key="2">
    <source>
        <dbReference type="EMBL" id="KAL2051618.1"/>
    </source>
</evidence>
<name>A0ABR4B2I5_9LECA</name>
<protein>
    <submittedName>
        <fullName evidence="2">Uncharacterized protein</fullName>
    </submittedName>
</protein>
<dbReference type="InterPro" id="IPR024368">
    <property type="entry name" value="Ecl1/2/3"/>
</dbReference>
<sequence>MTHSLKSFYRPPASPTLSTTGIIQPSTGPSTTMELTWSLDYCLACDKQTDGKTYCSQSCRLADLETSSNWSGPASPNTPSNLTQRSGFYLTPAINFSTYKASNPSSQPTSPLISYLSSHTSRQVAATKTLTPSSSSSSLNSTKSTSSSQAGQLSEQIRTELRGYTDSFDNVRNWRRRMTWS</sequence>